<sequence length="166" mass="16670">MSGKTAVSVWGGTVGSRIIDLSGMSLIRWMFGSGNGDGTAKLVCAKVPMSFKNGVGSSRSMVIETDNVQIVGGGSVDLKNGTIALEFVPRAKRPDLVEIVTTFAVRGPLADPEIVVLSGGGAGRAVAEIVSTPLNILGAVFGAGGAGNDSAGSEKPCVIPKASGPK</sequence>
<keyword evidence="2" id="KW-1185">Reference proteome</keyword>
<name>A0A0M7ASF4_9HYPH</name>
<dbReference type="EMBL" id="CXWD01000033">
    <property type="protein sequence ID" value="CTQ77346.1"/>
    <property type="molecule type" value="Genomic_DNA"/>
</dbReference>
<gene>
    <name evidence="1" type="ORF">LAX5112_04882</name>
</gene>
<dbReference type="AlphaFoldDB" id="A0A0M7ASF4"/>
<protein>
    <submittedName>
        <fullName evidence="1">Uncharacterized protein</fullName>
    </submittedName>
</protein>
<evidence type="ECO:0000313" key="1">
    <source>
        <dbReference type="EMBL" id="CTQ77346.1"/>
    </source>
</evidence>
<proteinExistence type="predicted"/>
<accession>A0A0M7ASF4</accession>
<reference evidence="2" key="1">
    <citation type="submission" date="2015-07" db="EMBL/GenBank/DDBJ databases">
        <authorList>
            <person name="Rodrigo-Torres Lidia"/>
            <person name="Arahal R.David."/>
        </authorList>
    </citation>
    <scope>NUCLEOTIDE SEQUENCE [LARGE SCALE GENOMIC DNA]</scope>
    <source>
        <strain evidence="2">CECT 5112</strain>
    </source>
</reference>
<organism evidence="1 2">
    <name type="scientific">Roseibium alexandrii</name>
    <dbReference type="NCBI Taxonomy" id="388408"/>
    <lineage>
        <taxon>Bacteria</taxon>
        <taxon>Pseudomonadati</taxon>
        <taxon>Pseudomonadota</taxon>
        <taxon>Alphaproteobacteria</taxon>
        <taxon>Hyphomicrobiales</taxon>
        <taxon>Stappiaceae</taxon>
        <taxon>Roseibium</taxon>
    </lineage>
</organism>
<dbReference type="Proteomes" id="UP000053235">
    <property type="component" value="Unassembled WGS sequence"/>
</dbReference>
<evidence type="ECO:0000313" key="2">
    <source>
        <dbReference type="Proteomes" id="UP000053235"/>
    </source>
</evidence>